<dbReference type="SUPFAM" id="SSF54427">
    <property type="entry name" value="NTF2-like"/>
    <property type="match status" value="1"/>
</dbReference>
<dbReference type="VEuPathDB" id="FungiDB:MPH_03444"/>
<dbReference type="AlphaFoldDB" id="K2SSC4"/>
<dbReference type="OrthoDB" id="4128781at2759"/>
<evidence type="ECO:0000313" key="2">
    <source>
        <dbReference type="EMBL" id="EKG19580.1"/>
    </source>
</evidence>
<dbReference type="eggNOG" id="ENOG502SI4J">
    <property type="taxonomic scope" value="Eukaryota"/>
</dbReference>
<dbReference type="Gene3D" id="3.10.450.50">
    <property type="match status" value="1"/>
</dbReference>
<name>K2SSC4_MACPH</name>
<protein>
    <recommendedName>
        <fullName evidence="1">SnoaL-like domain-containing protein</fullName>
    </recommendedName>
</protein>
<dbReference type="InParanoid" id="K2SSC4"/>
<dbReference type="EMBL" id="AHHD01000163">
    <property type="protein sequence ID" value="EKG19580.1"/>
    <property type="molecule type" value="Genomic_DNA"/>
</dbReference>
<dbReference type="InterPro" id="IPR037401">
    <property type="entry name" value="SnoaL-like"/>
</dbReference>
<evidence type="ECO:0000259" key="1">
    <source>
        <dbReference type="Pfam" id="PF13474"/>
    </source>
</evidence>
<dbReference type="Pfam" id="PF13474">
    <property type="entry name" value="SnoaL_3"/>
    <property type="match status" value="1"/>
</dbReference>
<organism evidence="2 3">
    <name type="scientific">Macrophomina phaseolina (strain MS6)</name>
    <name type="common">Charcoal rot fungus</name>
    <dbReference type="NCBI Taxonomy" id="1126212"/>
    <lineage>
        <taxon>Eukaryota</taxon>
        <taxon>Fungi</taxon>
        <taxon>Dikarya</taxon>
        <taxon>Ascomycota</taxon>
        <taxon>Pezizomycotina</taxon>
        <taxon>Dothideomycetes</taxon>
        <taxon>Dothideomycetes incertae sedis</taxon>
        <taxon>Botryosphaeriales</taxon>
        <taxon>Botryosphaeriaceae</taxon>
        <taxon>Macrophomina</taxon>
    </lineage>
</organism>
<proteinExistence type="predicted"/>
<evidence type="ECO:0000313" key="3">
    <source>
        <dbReference type="Proteomes" id="UP000007129"/>
    </source>
</evidence>
<comment type="caution">
    <text evidence="2">The sequence shown here is derived from an EMBL/GenBank/DDBJ whole genome shotgun (WGS) entry which is preliminary data.</text>
</comment>
<feature type="domain" description="SnoaL-like" evidence="1">
    <location>
        <begin position="98"/>
        <end position="163"/>
    </location>
</feature>
<dbReference type="Proteomes" id="UP000007129">
    <property type="component" value="Unassembled WGS sequence"/>
</dbReference>
<dbReference type="InterPro" id="IPR032710">
    <property type="entry name" value="NTF2-like_dom_sf"/>
</dbReference>
<reference evidence="2 3" key="1">
    <citation type="journal article" date="2012" name="BMC Genomics">
        <title>Tools to kill: Genome of one of the most destructive plant pathogenic fungi Macrophomina phaseolina.</title>
        <authorList>
            <person name="Islam M.S."/>
            <person name="Haque M.S."/>
            <person name="Islam M.M."/>
            <person name="Emdad E.M."/>
            <person name="Halim A."/>
            <person name="Hossen Q.M.M."/>
            <person name="Hossain M.Z."/>
            <person name="Ahmed B."/>
            <person name="Rahim S."/>
            <person name="Rahman M.S."/>
            <person name="Alam M.M."/>
            <person name="Hou S."/>
            <person name="Wan X."/>
            <person name="Saito J.A."/>
            <person name="Alam M."/>
        </authorList>
    </citation>
    <scope>NUCLEOTIDE SEQUENCE [LARGE SCALE GENOMIC DNA]</scope>
    <source>
        <strain evidence="2 3">MS6</strain>
    </source>
</reference>
<sequence>MPGSWMTERDLTTLESLHASLGTRLSKYHKPELREAEEELVDFFKRWFYYCNNVMATNVAGNEPFYDWEDQVYFDLMGNISRGEGFKEHFGAIGPYMNNANIAFKELEITATAPDAVHTTQLQRFKGVAKDGRAFDFTYRLTQILRKTEDSWKIVHEHLSFPVDMQTGRANFTDSNWDMREAYNLSKGKQNL</sequence>
<gene>
    <name evidence="2" type="ORF">MPH_03444</name>
</gene>
<accession>K2SSC4</accession>
<dbReference type="STRING" id="1126212.K2SSC4"/>
<dbReference type="HOGENOM" id="CLU_124021_0_0_1"/>